<dbReference type="EMBL" id="AQHR01000056">
    <property type="protein sequence ID" value="EON77422.1"/>
    <property type="molecule type" value="Genomic_DNA"/>
</dbReference>
<dbReference type="SUPFAM" id="SSF53822">
    <property type="entry name" value="Periplasmic binding protein-like I"/>
    <property type="match status" value="1"/>
</dbReference>
<dbReference type="RefSeq" id="WP_010854211.1">
    <property type="nucleotide sequence ID" value="NZ_AQHR01000056.1"/>
</dbReference>
<dbReference type="InterPro" id="IPR046335">
    <property type="entry name" value="LacI/GalR-like_sensor"/>
</dbReference>
<dbReference type="InterPro" id="IPR000843">
    <property type="entry name" value="HTH_LacI"/>
</dbReference>
<name>R7ZTL4_9BACT</name>
<keyword evidence="3" id="KW-0804">Transcription</keyword>
<reference evidence="5 6" key="1">
    <citation type="submission" date="2013-02" db="EMBL/GenBank/DDBJ databases">
        <title>A novel strain isolated from Lonar lake, Maharashtra, India.</title>
        <authorList>
            <person name="Singh A."/>
        </authorList>
    </citation>
    <scope>NUCLEOTIDE SEQUENCE [LARGE SCALE GENOMIC DNA]</scope>
    <source>
        <strain evidence="5 6">AK24</strain>
    </source>
</reference>
<evidence type="ECO:0000256" key="3">
    <source>
        <dbReference type="ARBA" id="ARBA00023163"/>
    </source>
</evidence>
<proteinExistence type="predicted"/>
<dbReference type="OrthoDB" id="867148at2"/>
<feature type="domain" description="HTH lacI-type" evidence="4">
    <location>
        <begin position="5"/>
        <end position="59"/>
    </location>
</feature>
<keyword evidence="1" id="KW-0805">Transcription regulation</keyword>
<dbReference type="Pfam" id="PF00356">
    <property type="entry name" value="LacI"/>
    <property type="match status" value="1"/>
</dbReference>
<dbReference type="PANTHER" id="PTHR30146:SF109">
    <property type="entry name" value="HTH-TYPE TRANSCRIPTIONAL REGULATOR GALS"/>
    <property type="match status" value="1"/>
</dbReference>
<dbReference type="GO" id="GO:0000976">
    <property type="term" value="F:transcription cis-regulatory region binding"/>
    <property type="evidence" value="ECO:0007669"/>
    <property type="project" value="TreeGrafter"/>
</dbReference>
<dbReference type="InterPro" id="IPR028082">
    <property type="entry name" value="Peripla_BP_I"/>
</dbReference>
<dbReference type="CDD" id="cd01392">
    <property type="entry name" value="HTH_LacI"/>
    <property type="match status" value="1"/>
</dbReference>
<evidence type="ECO:0000256" key="2">
    <source>
        <dbReference type="ARBA" id="ARBA00023125"/>
    </source>
</evidence>
<sequence>MKKDITIYDIAEDIGVSPTTVSRALSNHPRVKEKTKKRIFDSAQKLGYQSNIFATNLRRKNTHTIGVIVPRLNSPFQSSALSGMEKVANEAGYNLVISQSLESMDKEVANAKTMFNSRVDGLIVSLAGNTEQIEHFRPFLKKEIPLVFFDRVPKQPEISGVVIDNVAATHQATSHLIEQGCKRIVHVLGRLEINVYADRLAGYRRALTENGIPLRRSDIIVSDLSEEAGEKVVSQLIKMKPMPDGLLVSNDNCASACLAALKQRQIRVPDDIALVGFNNDMISRMVEPNLTTISYPGFQMGQTAMELLFSRLKPSIGTDQNPPKMTVLESQLIVRESSKRQ</sequence>
<dbReference type="PANTHER" id="PTHR30146">
    <property type="entry name" value="LACI-RELATED TRANSCRIPTIONAL REPRESSOR"/>
    <property type="match status" value="1"/>
</dbReference>
<accession>R7ZTL4</accession>
<protein>
    <submittedName>
        <fullName evidence="5">LacI family transcriptional regulator</fullName>
    </submittedName>
</protein>
<dbReference type="Gene3D" id="1.10.260.40">
    <property type="entry name" value="lambda repressor-like DNA-binding domains"/>
    <property type="match status" value="1"/>
</dbReference>
<dbReference type="Pfam" id="PF13377">
    <property type="entry name" value="Peripla_BP_3"/>
    <property type="match status" value="1"/>
</dbReference>
<gene>
    <name evidence="5" type="ORF">ADIS_2073</name>
</gene>
<dbReference type="Proteomes" id="UP000013909">
    <property type="component" value="Unassembled WGS sequence"/>
</dbReference>
<keyword evidence="2" id="KW-0238">DNA-binding</keyword>
<comment type="caution">
    <text evidence="5">The sequence shown here is derived from an EMBL/GenBank/DDBJ whole genome shotgun (WGS) entry which is preliminary data.</text>
</comment>
<dbReference type="Gene3D" id="3.40.50.2300">
    <property type="match status" value="2"/>
</dbReference>
<dbReference type="AlphaFoldDB" id="R7ZTL4"/>
<dbReference type="SMART" id="SM00354">
    <property type="entry name" value="HTH_LACI"/>
    <property type="match status" value="1"/>
</dbReference>
<dbReference type="PROSITE" id="PS50932">
    <property type="entry name" value="HTH_LACI_2"/>
    <property type="match status" value="1"/>
</dbReference>
<dbReference type="InterPro" id="IPR010982">
    <property type="entry name" value="Lambda_DNA-bd_dom_sf"/>
</dbReference>
<dbReference type="SUPFAM" id="SSF47413">
    <property type="entry name" value="lambda repressor-like DNA-binding domains"/>
    <property type="match status" value="1"/>
</dbReference>
<organism evidence="5 6">
    <name type="scientific">Lunatimonas lonarensis</name>
    <dbReference type="NCBI Taxonomy" id="1232681"/>
    <lineage>
        <taxon>Bacteria</taxon>
        <taxon>Pseudomonadati</taxon>
        <taxon>Bacteroidota</taxon>
        <taxon>Cytophagia</taxon>
        <taxon>Cytophagales</taxon>
        <taxon>Cyclobacteriaceae</taxon>
    </lineage>
</organism>
<dbReference type="STRING" id="1232681.ADIS_2073"/>
<dbReference type="GO" id="GO:0003700">
    <property type="term" value="F:DNA-binding transcription factor activity"/>
    <property type="evidence" value="ECO:0007669"/>
    <property type="project" value="TreeGrafter"/>
</dbReference>
<keyword evidence="6" id="KW-1185">Reference proteome</keyword>
<evidence type="ECO:0000313" key="6">
    <source>
        <dbReference type="Proteomes" id="UP000013909"/>
    </source>
</evidence>
<evidence type="ECO:0000256" key="1">
    <source>
        <dbReference type="ARBA" id="ARBA00023015"/>
    </source>
</evidence>
<dbReference type="PATRIC" id="fig|1288963.3.peg.2064"/>
<evidence type="ECO:0000259" key="4">
    <source>
        <dbReference type="PROSITE" id="PS50932"/>
    </source>
</evidence>
<dbReference type="CDD" id="cd06267">
    <property type="entry name" value="PBP1_LacI_sugar_binding-like"/>
    <property type="match status" value="1"/>
</dbReference>
<evidence type="ECO:0000313" key="5">
    <source>
        <dbReference type="EMBL" id="EON77422.1"/>
    </source>
</evidence>